<dbReference type="OrthoDB" id="9895617at2759"/>
<name>A0A067TQV5_GALM3</name>
<evidence type="ECO:0000313" key="1">
    <source>
        <dbReference type="EMBL" id="KDR85585.1"/>
    </source>
</evidence>
<dbReference type="AlphaFoldDB" id="A0A067TQV5"/>
<proteinExistence type="predicted"/>
<protein>
    <submittedName>
        <fullName evidence="1">Uncharacterized protein</fullName>
    </submittedName>
</protein>
<reference evidence="2" key="1">
    <citation type="journal article" date="2014" name="Proc. Natl. Acad. Sci. U.S.A.">
        <title>Extensive sampling of basidiomycete genomes demonstrates inadequacy of the white-rot/brown-rot paradigm for wood decay fungi.</title>
        <authorList>
            <person name="Riley R."/>
            <person name="Salamov A.A."/>
            <person name="Brown D.W."/>
            <person name="Nagy L.G."/>
            <person name="Floudas D."/>
            <person name="Held B.W."/>
            <person name="Levasseur A."/>
            <person name="Lombard V."/>
            <person name="Morin E."/>
            <person name="Otillar R."/>
            <person name="Lindquist E.A."/>
            <person name="Sun H."/>
            <person name="LaButti K.M."/>
            <person name="Schmutz J."/>
            <person name="Jabbour D."/>
            <person name="Luo H."/>
            <person name="Baker S.E."/>
            <person name="Pisabarro A.G."/>
            <person name="Walton J.D."/>
            <person name="Blanchette R.A."/>
            <person name="Henrissat B."/>
            <person name="Martin F."/>
            <person name="Cullen D."/>
            <person name="Hibbett D.S."/>
            <person name="Grigoriev I.V."/>
        </authorList>
    </citation>
    <scope>NUCLEOTIDE SEQUENCE [LARGE SCALE GENOMIC DNA]</scope>
    <source>
        <strain evidence="2">CBS 339.88</strain>
    </source>
</reference>
<dbReference type="HOGENOM" id="CLU_066671_0_0_1"/>
<dbReference type="SUPFAM" id="SSF50370">
    <property type="entry name" value="Ricin B-like lectins"/>
    <property type="match status" value="1"/>
</dbReference>
<evidence type="ECO:0000313" key="2">
    <source>
        <dbReference type="Proteomes" id="UP000027222"/>
    </source>
</evidence>
<dbReference type="InterPro" id="IPR035992">
    <property type="entry name" value="Ricin_B-like_lectins"/>
</dbReference>
<dbReference type="STRING" id="685588.A0A067TQV5"/>
<accession>A0A067TQV5</accession>
<dbReference type="Gene3D" id="2.80.10.50">
    <property type="match status" value="1"/>
</dbReference>
<organism evidence="1 2">
    <name type="scientific">Galerina marginata (strain CBS 339.88)</name>
    <dbReference type="NCBI Taxonomy" id="685588"/>
    <lineage>
        <taxon>Eukaryota</taxon>
        <taxon>Fungi</taxon>
        <taxon>Dikarya</taxon>
        <taxon>Basidiomycota</taxon>
        <taxon>Agaricomycotina</taxon>
        <taxon>Agaricomycetes</taxon>
        <taxon>Agaricomycetidae</taxon>
        <taxon>Agaricales</taxon>
        <taxon>Agaricineae</taxon>
        <taxon>Strophariaceae</taxon>
        <taxon>Galerina</taxon>
    </lineage>
</organism>
<dbReference type="Proteomes" id="UP000027222">
    <property type="component" value="Unassembled WGS sequence"/>
</dbReference>
<gene>
    <name evidence="1" type="ORF">GALMADRAFT_234533</name>
</gene>
<dbReference type="EMBL" id="KL142367">
    <property type="protein sequence ID" value="KDR85585.1"/>
    <property type="molecule type" value="Genomic_DNA"/>
</dbReference>
<sequence length="270" mass="29895">MTQTSDIDTSGFPPGYFIIRSVASNRLLDVTLDDIEDGTEVALWPEKEKSLVESFRDPETNNQVFFIDTSGALCSRSAGHAIDVEESRLVLRHRRPVSKPFPNAYAHPLPKFSYNSVTGEISVLFTCDPSYPLPPPTGTAPSNAWQGKTYLLTSVPLRKPRTILDNASEFIASNILTPISFLTGAATAPPARPDEVFNGDIDLNEDELVEEERGEEAEVDDSAELGRKVRVVAVPTTEKNMMDLLLSEKARSRRRWMVSPLRVTNARTTS</sequence>
<keyword evidence="2" id="KW-1185">Reference proteome</keyword>